<name>A0A6I3SAT7_9BURK</name>
<comment type="caution">
    <text evidence="6">The sequence shown here is derived from an EMBL/GenBank/DDBJ whole genome shotgun (WGS) entry which is preliminary data.</text>
</comment>
<dbReference type="Gene3D" id="3.50.50.60">
    <property type="entry name" value="FAD/NAD(P)-binding domain"/>
    <property type="match status" value="1"/>
</dbReference>
<evidence type="ECO:0000256" key="1">
    <source>
        <dbReference type="ARBA" id="ARBA00001974"/>
    </source>
</evidence>
<dbReference type="Pfam" id="PF00890">
    <property type="entry name" value="FAD_binding_2"/>
    <property type="match status" value="1"/>
</dbReference>
<reference evidence="6 7" key="1">
    <citation type="journal article" date="2019" name="Nat. Med.">
        <title>A library of human gut bacterial isolates paired with longitudinal multiomics data enables mechanistic microbiome research.</title>
        <authorList>
            <person name="Poyet M."/>
            <person name="Groussin M."/>
            <person name="Gibbons S.M."/>
            <person name="Avila-Pacheco J."/>
            <person name="Jiang X."/>
            <person name="Kearney S.M."/>
            <person name="Perrotta A.R."/>
            <person name="Berdy B."/>
            <person name="Zhao S."/>
            <person name="Lieberman T.D."/>
            <person name="Swanson P.K."/>
            <person name="Smith M."/>
            <person name="Roesemann S."/>
            <person name="Alexander J.E."/>
            <person name="Rich S.A."/>
            <person name="Livny J."/>
            <person name="Vlamakis H."/>
            <person name="Clish C."/>
            <person name="Bullock K."/>
            <person name="Deik A."/>
            <person name="Scott J."/>
            <person name="Pierce K.A."/>
            <person name="Xavier R.J."/>
            <person name="Alm E.J."/>
        </authorList>
    </citation>
    <scope>NUCLEOTIDE SEQUENCE [LARGE SCALE GENOMIC DNA]</scope>
    <source>
        <strain evidence="6 7">BIOML-A2</strain>
    </source>
</reference>
<evidence type="ECO:0000313" key="7">
    <source>
        <dbReference type="Proteomes" id="UP000462362"/>
    </source>
</evidence>
<evidence type="ECO:0000256" key="4">
    <source>
        <dbReference type="ARBA" id="ARBA00023002"/>
    </source>
</evidence>
<dbReference type="EMBL" id="WNCL01000023">
    <property type="protein sequence ID" value="MTU43621.1"/>
    <property type="molecule type" value="Genomic_DNA"/>
</dbReference>
<accession>A0A6I3SAT7</accession>
<dbReference type="InterPro" id="IPR036188">
    <property type="entry name" value="FAD/NAD-bd_sf"/>
</dbReference>
<evidence type="ECO:0000256" key="3">
    <source>
        <dbReference type="ARBA" id="ARBA00022827"/>
    </source>
</evidence>
<gene>
    <name evidence="6" type="ORF">GMD42_08280</name>
</gene>
<protein>
    <submittedName>
        <fullName evidence="6">FAD-binding protein</fullName>
    </submittedName>
</protein>
<dbReference type="RefSeq" id="WP_021867690.1">
    <property type="nucleotide sequence ID" value="NZ_CALFDP010000042.1"/>
</dbReference>
<dbReference type="PANTHER" id="PTHR43400">
    <property type="entry name" value="FUMARATE REDUCTASE"/>
    <property type="match status" value="1"/>
</dbReference>
<dbReference type="Gene3D" id="3.90.700.10">
    <property type="entry name" value="Succinate dehydrogenase/fumarate reductase flavoprotein, catalytic domain"/>
    <property type="match status" value="1"/>
</dbReference>
<dbReference type="PRINTS" id="PR00411">
    <property type="entry name" value="PNDRDTASEI"/>
</dbReference>
<keyword evidence="2" id="KW-0285">Flavoprotein</keyword>
<dbReference type="PROSITE" id="PS51318">
    <property type="entry name" value="TAT"/>
    <property type="match status" value="1"/>
</dbReference>
<evidence type="ECO:0000259" key="5">
    <source>
        <dbReference type="Pfam" id="PF00890"/>
    </source>
</evidence>
<proteinExistence type="predicted"/>
<comment type="cofactor">
    <cofactor evidence="1">
        <name>FAD</name>
        <dbReference type="ChEBI" id="CHEBI:57692"/>
    </cofactor>
</comment>
<dbReference type="GO" id="GO:0016491">
    <property type="term" value="F:oxidoreductase activity"/>
    <property type="evidence" value="ECO:0007669"/>
    <property type="project" value="UniProtKB-KW"/>
</dbReference>
<keyword evidence="3" id="KW-0274">FAD</keyword>
<evidence type="ECO:0000256" key="2">
    <source>
        <dbReference type="ARBA" id="ARBA00022630"/>
    </source>
</evidence>
<dbReference type="InterPro" id="IPR003953">
    <property type="entry name" value="FAD-dep_OxRdtase_2_FAD-bd"/>
</dbReference>
<dbReference type="InterPro" id="IPR006311">
    <property type="entry name" value="TAT_signal"/>
</dbReference>
<dbReference type="InterPro" id="IPR050315">
    <property type="entry name" value="FAD-oxidoreductase_2"/>
</dbReference>
<evidence type="ECO:0000313" key="6">
    <source>
        <dbReference type="EMBL" id="MTU43621.1"/>
    </source>
</evidence>
<sequence length="495" mass="53224">MQTSRRSILKGSILASLAGTMGATAMSASAAEKQAALPKKEYDLVICGLGIGGIVTAIRAAQDGLKPVILEKMSSASGNTIYSAGFMLGVNTKMQQEKKLETGDTVDKFYEDMMKVSQGRGDPKLTRLVAEKADETLNWLHDYVGVKYAVGMKLVWPMLQRAHLTIGEKKPGGTQLMLYLLAKAKELNVPIVYNAKAVELLDNPQNGKVIGVKVKSKEGFEEYFGKYGVVMATGGFSANKMMLTMMAGVPAANMPVRGSHSVTGESILLTGPYFPKVVNVDQYHCGPIHGPTGANPLNIVNTGIAVSKETKRYTDEGKTYVQMSRDTAALTRDNWGYMIVDEDTHNLPMLKNDWFSYSSHKAPVYKADTIEGLAKEAGLNPVELKKVVDEYNAALKAGKLGELTPPNTHKNPRPILKAPFYAVPFQGGMTATFGGPLINTNGQVLDTEGRPVPGLFAVGNAAGGLFYDNYVGGAQLTSASVIGRQIADYVKTLAK</sequence>
<dbReference type="Proteomes" id="UP000462362">
    <property type="component" value="Unassembled WGS sequence"/>
</dbReference>
<dbReference type="SUPFAM" id="SSF51905">
    <property type="entry name" value="FAD/NAD(P)-binding domain"/>
    <property type="match status" value="1"/>
</dbReference>
<dbReference type="AlphaFoldDB" id="A0A6I3SAT7"/>
<keyword evidence="4" id="KW-0560">Oxidoreductase</keyword>
<dbReference type="SUPFAM" id="SSF56425">
    <property type="entry name" value="Succinate dehydrogenase/fumarate reductase flavoprotein, catalytic domain"/>
    <property type="match status" value="1"/>
</dbReference>
<feature type="domain" description="FAD-dependent oxidoreductase 2 FAD-binding" evidence="5">
    <location>
        <begin position="43"/>
        <end position="468"/>
    </location>
</feature>
<organism evidence="6 7">
    <name type="scientific">Parasutterella excrementihominis</name>
    <dbReference type="NCBI Taxonomy" id="487175"/>
    <lineage>
        <taxon>Bacteria</taxon>
        <taxon>Pseudomonadati</taxon>
        <taxon>Pseudomonadota</taxon>
        <taxon>Betaproteobacteria</taxon>
        <taxon>Burkholderiales</taxon>
        <taxon>Sutterellaceae</taxon>
        <taxon>Parasutterella</taxon>
    </lineage>
</organism>
<dbReference type="PANTHER" id="PTHR43400:SF7">
    <property type="entry name" value="FAD-DEPENDENT OXIDOREDUCTASE 2 FAD BINDING DOMAIN-CONTAINING PROTEIN"/>
    <property type="match status" value="1"/>
</dbReference>
<dbReference type="InterPro" id="IPR027477">
    <property type="entry name" value="Succ_DH/fumarate_Rdtase_cat_sf"/>
</dbReference>